<reference evidence="1" key="1">
    <citation type="submission" date="2023-02" db="EMBL/GenBank/DDBJ databases">
        <title>Genome of toxic invasive species Heracleum sosnowskyi carries increased number of genes despite the absence of recent whole-genome duplications.</title>
        <authorList>
            <person name="Schelkunov M."/>
            <person name="Shtratnikova V."/>
            <person name="Makarenko M."/>
            <person name="Klepikova A."/>
            <person name="Omelchenko D."/>
            <person name="Novikova G."/>
            <person name="Obukhova E."/>
            <person name="Bogdanov V."/>
            <person name="Penin A."/>
            <person name="Logacheva M."/>
        </authorList>
    </citation>
    <scope>NUCLEOTIDE SEQUENCE</scope>
    <source>
        <strain evidence="1">Hsosn_3</strain>
        <tissue evidence="1">Leaf</tissue>
    </source>
</reference>
<keyword evidence="2" id="KW-1185">Reference proteome</keyword>
<dbReference type="AlphaFoldDB" id="A0AAD8HIE2"/>
<gene>
    <name evidence="1" type="ORF">POM88_033898</name>
</gene>
<comment type="caution">
    <text evidence="1">The sequence shown here is derived from an EMBL/GenBank/DDBJ whole genome shotgun (WGS) entry which is preliminary data.</text>
</comment>
<dbReference type="PANTHER" id="PTHR33108:SF14">
    <property type="entry name" value="OS01G0745000 PROTEIN"/>
    <property type="match status" value="1"/>
</dbReference>
<dbReference type="Pfam" id="PF07911">
    <property type="entry name" value="DUF1677"/>
    <property type="match status" value="1"/>
</dbReference>
<evidence type="ECO:0000313" key="2">
    <source>
        <dbReference type="Proteomes" id="UP001237642"/>
    </source>
</evidence>
<accession>A0AAD8HIE2</accession>
<protein>
    <submittedName>
        <fullName evidence="1">Uncharacterized protein</fullName>
    </submittedName>
</protein>
<proteinExistence type="predicted"/>
<reference evidence="1" key="2">
    <citation type="submission" date="2023-05" db="EMBL/GenBank/DDBJ databases">
        <authorList>
            <person name="Schelkunov M.I."/>
        </authorList>
    </citation>
    <scope>NUCLEOTIDE SEQUENCE</scope>
    <source>
        <strain evidence="1">Hsosn_3</strain>
        <tissue evidence="1">Leaf</tissue>
    </source>
</reference>
<dbReference type="EMBL" id="JAUIZM010000008">
    <property type="protein sequence ID" value="KAK1367806.1"/>
    <property type="molecule type" value="Genomic_DNA"/>
</dbReference>
<evidence type="ECO:0000313" key="1">
    <source>
        <dbReference type="EMBL" id="KAK1367806.1"/>
    </source>
</evidence>
<organism evidence="1 2">
    <name type="scientific">Heracleum sosnowskyi</name>
    <dbReference type="NCBI Taxonomy" id="360622"/>
    <lineage>
        <taxon>Eukaryota</taxon>
        <taxon>Viridiplantae</taxon>
        <taxon>Streptophyta</taxon>
        <taxon>Embryophyta</taxon>
        <taxon>Tracheophyta</taxon>
        <taxon>Spermatophyta</taxon>
        <taxon>Magnoliopsida</taxon>
        <taxon>eudicotyledons</taxon>
        <taxon>Gunneridae</taxon>
        <taxon>Pentapetalae</taxon>
        <taxon>asterids</taxon>
        <taxon>campanulids</taxon>
        <taxon>Apiales</taxon>
        <taxon>Apiaceae</taxon>
        <taxon>Apioideae</taxon>
        <taxon>apioid superclade</taxon>
        <taxon>Tordylieae</taxon>
        <taxon>Tordyliinae</taxon>
        <taxon>Heracleum</taxon>
    </lineage>
</organism>
<name>A0AAD8HIE2_9APIA</name>
<sequence>MEKGKALQSTEEYSHQDLQKAVADFLSDMNQKAEDFETLIRIDEVMLAACECCGLEEDCTPKYISKVKTSHSGKWLCGLCSEVVKEKMLKAPLTEMDEAAPENCLGAMVTVSIRTRLATDSVDVVMHLI</sequence>
<dbReference type="PANTHER" id="PTHR33108">
    <property type="entry name" value="OS01G0745000 PROTEIN"/>
    <property type="match status" value="1"/>
</dbReference>
<dbReference type="InterPro" id="IPR012876">
    <property type="entry name" value="DUF1677_pln"/>
</dbReference>
<dbReference type="Proteomes" id="UP001237642">
    <property type="component" value="Unassembled WGS sequence"/>
</dbReference>